<feature type="compositionally biased region" description="Acidic residues" evidence="1">
    <location>
        <begin position="325"/>
        <end position="340"/>
    </location>
</feature>
<evidence type="ECO:0008006" key="4">
    <source>
        <dbReference type="Google" id="ProtNLM"/>
    </source>
</evidence>
<reference evidence="2" key="1">
    <citation type="journal article" date="2020" name="Fungal Divers.">
        <title>Resolving the Mortierellaceae phylogeny through synthesis of multi-gene phylogenetics and phylogenomics.</title>
        <authorList>
            <person name="Vandepol N."/>
            <person name="Liber J."/>
            <person name="Desiro A."/>
            <person name="Na H."/>
            <person name="Kennedy M."/>
            <person name="Barry K."/>
            <person name="Grigoriev I.V."/>
            <person name="Miller A.N."/>
            <person name="O'Donnell K."/>
            <person name="Stajich J.E."/>
            <person name="Bonito G."/>
        </authorList>
    </citation>
    <scope>NUCLEOTIDE SEQUENCE</scope>
    <source>
        <strain evidence="2">NRRL 2769</strain>
    </source>
</reference>
<comment type="caution">
    <text evidence="2">The sequence shown here is derived from an EMBL/GenBank/DDBJ whole genome shotgun (WGS) entry which is preliminary data.</text>
</comment>
<dbReference type="SUPFAM" id="SSF52047">
    <property type="entry name" value="RNI-like"/>
    <property type="match status" value="1"/>
</dbReference>
<dbReference type="Gene3D" id="3.80.10.10">
    <property type="entry name" value="Ribonuclease Inhibitor"/>
    <property type="match status" value="1"/>
</dbReference>
<evidence type="ECO:0000313" key="2">
    <source>
        <dbReference type="EMBL" id="KAG0022983.1"/>
    </source>
</evidence>
<dbReference type="Proteomes" id="UP000703661">
    <property type="component" value="Unassembled WGS sequence"/>
</dbReference>
<organism evidence="2 3">
    <name type="scientific">Entomortierella chlamydospora</name>
    <dbReference type="NCBI Taxonomy" id="101097"/>
    <lineage>
        <taxon>Eukaryota</taxon>
        <taxon>Fungi</taxon>
        <taxon>Fungi incertae sedis</taxon>
        <taxon>Mucoromycota</taxon>
        <taxon>Mortierellomycotina</taxon>
        <taxon>Mortierellomycetes</taxon>
        <taxon>Mortierellales</taxon>
        <taxon>Mortierellaceae</taxon>
        <taxon>Entomortierella</taxon>
    </lineage>
</organism>
<gene>
    <name evidence="2" type="ORF">BGZ80_010671</name>
</gene>
<name>A0A9P6N2Y7_9FUNG</name>
<keyword evidence="3" id="KW-1185">Reference proteome</keyword>
<dbReference type="EMBL" id="JAAAID010000077">
    <property type="protein sequence ID" value="KAG0022983.1"/>
    <property type="molecule type" value="Genomic_DNA"/>
</dbReference>
<accession>A0A9P6N2Y7</accession>
<protein>
    <recommendedName>
        <fullName evidence="4">F-box domain protein</fullName>
    </recommendedName>
</protein>
<dbReference type="AlphaFoldDB" id="A0A9P6N2Y7"/>
<sequence>MISAIASSCIPFGSTDSLLIFGKPFNAPSSLSLTRSLMHQKRRRRKLSLRITATSVLSAPITATSSKPLSNTVLTYAISIFHTISELHLTFNSSEKIDQEALMYLARFAKQLHRLKLGVGYVIDSKNLPMRSDVEVVAEQTQLRQLDIDGSTRGRELEFLIPLIKVSSNLERLVLSYRLWGIEAPVAQTIRQNCPRLRHLILDTSFINLSDDKIANLIDSCRTPGLQTFELREPRGFEMLSLQALYGHSATLESVHIPNHHGSISEVVQRLLAECPNLRVLDTSSKRYNRQQQTPVRGLLKEPWVCTKLEVFRVVLEGVFGNYPDGDEEDNEYSERDDDGGGYKSPYYELSDRESNHYAGDPYQDEGGKGDGGAYLVYYDYHWDLYTQLSRLTRLKELSVGYSFWEGVTCESAPQFSLEGGLEMLEGLRQLKPDMRP</sequence>
<feature type="region of interest" description="Disordered" evidence="1">
    <location>
        <begin position="325"/>
        <end position="348"/>
    </location>
</feature>
<evidence type="ECO:0000313" key="3">
    <source>
        <dbReference type="Proteomes" id="UP000703661"/>
    </source>
</evidence>
<proteinExistence type="predicted"/>
<evidence type="ECO:0000256" key="1">
    <source>
        <dbReference type="SAM" id="MobiDB-lite"/>
    </source>
</evidence>
<dbReference type="InterPro" id="IPR032675">
    <property type="entry name" value="LRR_dom_sf"/>
</dbReference>